<dbReference type="CDD" id="cd00615">
    <property type="entry name" value="Orn_deC_like"/>
    <property type="match status" value="1"/>
</dbReference>
<gene>
    <name evidence="7" type="ORF">CLV25_102162</name>
</gene>
<dbReference type="SUPFAM" id="SSF53383">
    <property type="entry name" value="PLP-dependent transferases"/>
    <property type="match status" value="1"/>
</dbReference>
<proteinExistence type="inferred from homology"/>
<dbReference type="InterPro" id="IPR011006">
    <property type="entry name" value="CheY-like_superfamily"/>
</dbReference>
<keyword evidence="5" id="KW-0456">Lyase</keyword>
<dbReference type="InterPro" id="IPR052357">
    <property type="entry name" value="Orn_Lys_Arg_decarboxylase-I"/>
</dbReference>
<feature type="domain" description="Orn/Lys/Arg decarboxylases family 1 pyridoxal-P attachment site" evidence="6">
    <location>
        <begin position="357"/>
        <end position="371"/>
    </location>
</feature>
<comment type="cofactor">
    <cofactor evidence="1">
        <name>pyridoxal 5'-phosphate</name>
        <dbReference type="ChEBI" id="CHEBI:597326"/>
    </cofactor>
</comment>
<dbReference type="SUPFAM" id="SSF52172">
    <property type="entry name" value="CheY-like"/>
    <property type="match status" value="1"/>
</dbReference>
<accession>A0A4R2F4X0</accession>
<evidence type="ECO:0000259" key="6">
    <source>
        <dbReference type="PROSITE" id="PS00703"/>
    </source>
</evidence>
<dbReference type="InterPro" id="IPR036633">
    <property type="entry name" value="Prn/Lys/Arg_de-COase_C_sf"/>
</dbReference>
<dbReference type="Proteomes" id="UP000294830">
    <property type="component" value="Unassembled WGS sequence"/>
</dbReference>
<dbReference type="GO" id="GO:0016831">
    <property type="term" value="F:carboxy-lyase activity"/>
    <property type="evidence" value="ECO:0007669"/>
    <property type="project" value="UniProtKB-KW"/>
</dbReference>
<keyword evidence="3" id="KW-0210">Decarboxylase</keyword>
<dbReference type="EMBL" id="SLWB01000002">
    <property type="protein sequence ID" value="TCN72199.1"/>
    <property type="molecule type" value="Genomic_DNA"/>
</dbReference>
<dbReference type="Gene3D" id="3.40.640.10">
    <property type="entry name" value="Type I PLP-dependent aspartate aminotransferase-like (Major domain)"/>
    <property type="match status" value="1"/>
</dbReference>
<dbReference type="AlphaFoldDB" id="A0A4R2F4X0"/>
<dbReference type="InterPro" id="IPR008286">
    <property type="entry name" value="Prn/Lys/Arg_de-COase_C"/>
</dbReference>
<evidence type="ECO:0000256" key="3">
    <source>
        <dbReference type="ARBA" id="ARBA00022793"/>
    </source>
</evidence>
<sequence>MNYSILLIDPEAKRLREVASLLEKQGMNMLTAKNVAEAEQHLLNDGSIQAVLTSWKVPISDSDKSYVVGEELFKHISKIRFEVDIFLLTNKTAGEIYTTGGLLSGYFYRGDNDYEEIASKIHSVVYNGKIRAPFFDALVDYSNTTRDSWHTPGHAGGFSVKNSPWVKDFYEFFGHNMFASDLSVSVPALDSLLEPKGVIKEAQELAARAFGSRYTFFATNGTSTSNKILIQTLLKPGDAILLDRNCHKSVHYGVIISGAEPIYLMPSVNNKYGIFGPIPKKQIIEKMDKAIADGKKLKAIILTNCTYDGLIYDIADIVKEAHNRDIKIIVDEAWFGYAHFHPEFAPCAMEAGADYATQSTHKTMSAFSQASMIHVQDPDFEKNREFFTENLNMHTSTSPQYTMIASLDIARKQMVLEGYSLLSNALKLSEMLKKSINSLKKFRVLELEDLISEEVKNDNIRLDKTKVTIDVTNSGYTAHEVERILMTKHNIQVEKTTFNTLTLLITIGTTQSKINRLYFALESIERMSGNQPEAAVNEIWKDFKLKLSPIKYLPRFAFYTDGELMPLRNAIGRICATMIVPYPPGIPFLVPGQLITEEIVNALQVYRDYNVEIHGLNEGLIKVCTPEEERMLTDKGHSVVQ</sequence>
<keyword evidence="8" id="KW-1185">Reference proteome</keyword>
<dbReference type="RefSeq" id="WP_207895581.1">
    <property type="nucleotide sequence ID" value="NZ_SLWB01000002.1"/>
</dbReference>
<organism evidence="7 8">
    <name type="scientific">Acetobacteroides hydrogenigenes</name>
    <dbReference type="NCBI Taxonomy" id="979970"/>
    <lineage>
        <taxon>Bacteria</taxon>
        <taxon>Pseudomonadati</taxon>
        <taxon>Bacteroidota</taxon>
        <taxon>Bacteroidia</taxon>
        <taxon>Bacteroidales</taxon>
        <taxon>Rikenellaceae</taxon>
        <taxon>Acetobacteroides</taxon>
    </lineage>
</organism>
<evidence type="ECO:0000313" key="8">
    <source>
        <dbReference type="Proteomes" id="UP000294830"/>
    </source>
</evidence>
<dbReference type="PANTHER" id="PTHR43277">
    <property type="entry name" value="ARGININE DECARBOXYLASE"/>
    <property type="match status" value="1"/>
</dbReference>
<dbReference type="InterPro" id="IPR015421">
    <property type="entry name" value="PyrdxlP-dep_Trfase_major"/>
</dbReference>
<evidence type="ECO:0000256" key="2">
    <source>
        <dbReference type="ARBA" id="ARBA00010671"/>
    </source>
</evidence>
<dbReference type="Pfam" id="PF01276">
    <property type="entry name" value="OKR_DC_1"/>
    <property type="match status" value="1"/>
</dbReference>
<evidence type="ECO:0000256" key="4">
    <source>
        <dbReference type="ARBA" id="ARBA00022898"/>
    </source>
</evidence>
<dbReference type="PROSITE" id="PS00703">
    <property type="entry name" value="OKR_DC_1"/>
    <property type="match status" value="1"/>
</dbReference>
<evidence type="ECO:0000256" key="1">
    <source>
        <dbReference type="ARBA" id="ARBA00001933"/>
    </source>
</evidence>
<protein>
    <submittedName>
        <fullName evidence="7">Arginine decarboxylase</fullName>
    </submittedName>
</protein>
<dbReference type="Gene3D" id="3.90.105.10">
    <property type="entry name" value="Molybdopterin biosynthesis moea protein, domain 2"/>
    <property type="match status" value="1"/>
</dbReference>
<dbReference type="Gene3D" id="3.40.50.2300">
    <property type="match status" value="1"/>
</dbReference>
<dbReference type="PANTHER" id="PTHR43277:SF4">
    <property type="entry name" value="ARGININE DECARBOXYLASE"/>
    <property type="match status" value="1"/>
</dbReference>
<dbReference type="InterPro" id="IPR015424">
    <property type="entry name" value="PyrdxlP-dep_Trfase"/>
</dbReference>
<dbReference type="Pfam" id="PF03711">
    <property type="entry name" value="OKR_DC_1_C"/>
    <property type="match status" value="1"/>
</dbReference>
<comment type="caution">
    <text evidence="7">The sequence shown here is derived from an EMBL/GenBank/DDBJ whole genome shotgun (WGS) entry which is preliminary data.</text>
</comment>
<comment type="similarity">
    <text evidence="2">Belongs to the Orn/Lys/Arg decarboxylase class-I family.</text>
</comment>
<reference evidence="7 8" key="1">
    <citation type="submission" date="2019-03" db="EMBL/GenBank/DDBJ databases">
        <title>Genomic Encyclopedia of Archaeal and Bacterial Type Strains, Phase II (KMG-II): from individual species to whole genera.</title>
        <authorList>
            <person name="Goeker M."/>
        </authorList>
    </citation>
    <scope>NUCLEOTIDE SEQUENCE [LARGE SCALE GENOMIC DNA]</scope>
    <source>
        <strain evidence="7 8">RL-C</strain>
    </source>
</reference>
<evidence type="ECO:0000313" key="7">
    <source>
        <dbReference type="EMBL" id="TCN72199.1"/>
    </source>
</evidence>
<dbReference type="InterPro" id="IPR000310">
    <property type="entry name" value="Orn/Lys/Arg_deCO2ase_major_dom"/>
</dbReference>
<keyword evidence="4" id="KW-0663">Pyridoxal phosphate</keyword>
<name>A0A4R2F4X0_9BACT</name>
<evidence type="ECO:0000256" key="5">
    <source>
        <dbReference type="ARBA" id="ARBA00023239"/>
    </source>
</evidence>
<dbReference type="SUPFAM" id="SSF55904">
    <property type="entry name" value="Ornithine decarboxylase C-terminal domain"/>
    <property type="match status" value="1"/>
</dbReference>